<evidence type="ECO:0000313" key="5">
    <source>
        <dbReference type="EMBL" id="WOT02222.1"/>
    </source>
</evidence>
<dbReference type="RefSeq" id="WP_317858512.1">
    <property type="nucleotide sequence ID" value="NZ_CP136958.1"/>
</dbReference>
<dbReference type="KEGG" id="cpyr:CYJ47_00105"/>
<sequence length="394" mass="41900">MRDGVDTQGLTPEEHGFVCTDVLLPEVEGDLTGWNIPAKDLAPVEGLPMSLGSIHRTLMPDSTDPAIRALRARGATIYGKTQTSELGLTAYCEPNGMPAPMNPRFPGATTGGSSGGAAVAVARGLVRAAHGTDGGGSIRVPAAACGVYGLKLAHNNQGAVPTGHGFLARSLDDLEILIGARHESGPTSRSVRQEIPASRSVRQEIPASRSVRRDLRVGYITEPLHAEVEPDPRAIDETVRVARALGGHFVARPYPISHFDSFATVFAYRATRIHGPLQPIGEWLRETGQAVTSAQYVRAAEDFMATEQMVDALDVDVLVMPVLAYEPPPIGYFSSLAPWDDFAEQTRWTPWATLANMGGYPALTLPIGLGVQLVGVHATAEDLLLLARGVAPTP</sequence>
<dbReference type="GO" id="GO:0004040">
    <property type="term" value="F:amidase activity"/>
    <property type="evidence" value="ECO:0007669"/>
    <property type="project" value="UniProtKB-EC"/>
</dbReference>
<dbReference type="EC" id="3.5.1.4" evidence="3"/>
<dbReference type="Gene3D" id="3.90.1300.10">
    <property type="entry name" value="Amidase signature (AS) domain"/>
    <property type="match status" value="1"/>
</dbReference>
<dbReference type="InterPro" id="IPR020556">
    <property type="entry name" value="Amidase_CS"/>
</dbReference>
<evidence type="ECO:0000256" key="3">
    <source>
        <dbReference type="ARBA" id="ARBA00012922"/>
    </source>
</evidence>
<comment type="similarity">
    <text evidence="2">Belongs to the amidase family.</text>
</comment>
<accession>A0AAF0YRR9</accession>
<gene>
    <name evidence="5" type="ORF">CYJ47_00105</name>
</gene>
<name>A0AAF0YRR9_9CORY</name>
<dbReference type="PANTHER" id="PTHR11895:SF7">
    <property type="entry name" value="GLUTAMYL-TRNA(GLN) AMIDOTRANSFERASE SUBUNIT A, MITOCHONDRIAL"/>
    <property type="match status" value="1"/>
</dbReference>
<feature type="domain" description="Amidase" evidence="4">
    <location>
        <begin position="29"/>
        <end position="266"/>
    </location>
</feature>
<reference evidence="5" key="1">
    <citation type="submission" date="2017-12" db="EMBL/GenBank/DDBJ databases">
        <authorList>
            <person name="Thomas-White K."/>
            <person name="Wolfe A.J."/>
        </authorList>
    </citation>
    <scope>NUCLEOTIDE SEQUENCE</scope>
    <source>
        <strain evidence="5">UMB0763</strain>
    </source>
</reference>
<dbReference type="SUPFAM" id="SSF75304">
    <property type="entry name" value="Amidase signature (AS) enzymes"/>
    <property type="match status" value="1"/>
</dbReference>
<dbReference type="PROSITE" id="PS00571">
    <property type="entry name" value="AMIDASES"/>
    <property type="match status" value="1"/>
</dbReference>
<reference evidence="5" key="2">
    <citation type="submission" date="2023-10" db="EMBL/GenBank/DDBJ databases">
        <authorList>
            <person name="Choi B."/>
        </authorList>
    </citation>
    <scope>NUCLEOTIDE SEQUENCE</scope>
    <source>
        <strain evidence="5">UMB0763</strain>
    </source>
</reference>
<evidence type="ECO:0000259" key="4">
    <source>
        <dbReference type="Pfam" id="PF01425"/>
    </source>
</evidence>
<evidence type="ECO:0000313" key="6">
    <source>
        <dbReference type="Proteomes" id="UP000234560"/>
    </source>
</evidence>
<dbReference type="InterPro" id="IPR036928">
    <property type="entry name" value="AS_sf"/>
</dbReference>
<dbReference type="PANTHER" id="PTHR11895">
    <property type="entry name" value="TRANSAMIDASE"/>
    <property type="match status" value="1"/>
</dbReference>
<dbReference type="Proteomes" id="UP000234560">
    <property type="component" value="Chromosome"/>
</dbReference>
<dbReference type="InterPro" id="IPR000120">
    <property type="entry name" value="Amidase"/>
</dbReference>
<dbReference type="Pfam" id="PF01425">
    <property type="entry name" value="Amidase"/>
    <property type="match status" value="1"/>
</dbReference>
<evidence type="ECO:0000256" key="2">
    <source>
        <dbReference type="ARBA" id="ARBA00009199"/>
    </source>
</evidence>
<evidence type="ECO:0000256" key="1">
    <source>
        <dbReference type="ARBA" id="ARBA00001311"/>
    </source>
</evidence>
<proteinExistence type="inferred from homology"/>
<dbReference type="EMBL" id="CP136958">
    <property type="protein sequence ID" value="WOT02222.1"/>
    <property type="molecule type" value="Genomic_DNA"/>
</dbReference>
<dbReference type="InterPro" id="IPR023631">
    <property type="entry name" value="Amidase_dom"/>
</dbReference>
<protein>
    <recommendedName>
        <fullName evidence="3">amidase</fullName>
        <ecNumber evidence="3">3.5.1.4</ecNumber>
    </recommendedName>
</protein>
<comment type="catalytic activity">
    <reaction evidence="1">
        <text>a monocarboxylic acid amide + H2O = a monocarboxylate + NH4(+)</text>
        <dbReference type="Rhea" id="RHEA:12020"/>
        <dbReference type="ChEBI" id="CHEBI:15377"/>
        <dbReference type="ChEBI" id="CHEBI:28938"/>
        <dbReference type="ChEBI" id="CHEBI:35757"/>
        <dbReference type="ChEBI" id="CHEBI:83628"/>
        <dbReference type="EC" id="3.5.1.4"/>
    </reaction>
</comment>
<organism evidence="5 6">
    <name type="scientific">Corynebacterium pyruviciproducens</name>
    <dbReference type="NCBI Taxonomy" id="598660"/>
    <lineage>
        <taxon>Bacteria</taxon>
        <taxon>Bacillati</taxon>
        <taxon>Actinomycetota</taxon>
        <taxon>Actinomycetes</taxon>
        <taxon>Mycobacteriales</taxon>
        <taxon>Corynebacteriaceae</taxon>
        <taxon>Corynebacterium</taxon>
    </lineage>
</organism>
<dbReference type="AlphaFoldDB" id="A0AAF0YRR9"/>